<dbReference type="Gene3D" id="3.20.20.20">
    <property type="entry name" value="Dihydropteroate synthase-like"/>
    <property type="match status" value="1"/>
</dbReference>
<proteinExistence type="inferred from homology"/>
<keyword evidence="10 12" id="KW-0289">Folate biosynthesis</keyword>
<comment type="caution">
    <text evidence="14">The sequence shown here is derived from an EMBL/GenBank/DDBJ whole genome shotgun (WGS) entry which is preliminary data.</text>
</comment>
<evidence type="ECO:0000259" key="13">
    <source>
        <dbReference type="PROSITE" id="PS50972"/>
    </source>
</evidence>
<comment type="similarity">
    <text evidence="4 12">Belongs to the DHPS family.</text>
</comment>
<keyword evidence="7 12" id="KW-0808">Transferase</keyword>
<evidence type="ECO:0000256" key="10">
    <source>
        <dbReference type="ARBA" id="ARBA00022909"/>
    </source>
</evidence>
<dbReference type="NCBIfam" id="TIGR01496">
    <property type="entry name" value="DHPS"/>
    <property type="match status" value="1"/>
</dbReference>
<dbReference type="Proteomes" id="UP000315403">
    <property type="component" value="Unassembled WGS sequence"/>
</dbReference>
<dbReference type="InterPro" id="IPR006390">
    <property type="entry name" value="DHP_synth_dom"/>
</dbReference>
<evidence type="ECO:0000256" key="12">
    <source>
        <dbReference type="RuleBase" id="RU361205"/>
    </source>
</evidence>
<evidence type="ECO:0000256" key="1">
    <source>
        <dbReference type="ARBA" id="ARBA00000012"/>
    </source>
</evidence>
<comment type="cofactor">
    <cofactor evidence="2 12">
        <name>Mg(2+)</name>
        <dbReference type="ChEBI" id="CHEBI:18420"/>
    </cofactor>
</comment>
<dbReference type="SUPFAM" id="SSF51717">
    <property type="entry name" value="Dihydropteroate synthetase-like"/>
    <property type="match status" value="1"/>
</dbReference>
<dbReference type="GO" id="GO:0004156">
    <property type="term" value="F:dihydropteroate synthase activity"/>
    <property type="evidence" value="ECO:0007669"/>
    <property type="project" value="UniProtKB-EC"/>
</dbReference>
<dbReference type="EC" id="2.5.1.15" evidence="5 12"/>
<dbReference type="GO" id="GO:0046656">
    <property type="term" value="P:folic acid biosynthetic process"/>
    <property type="evidence" value="ECO:0007669"/>
    <property type="project" value="UniProtKB-KW"/>
</dbReference>
<evidence type="ECO:0000256" key="5">
    <source>
        <dbReference type="ARBA" id="ARBA00012458"/>
    </source>
</evidence>
<dbReference type="PANTHER" id="PTHR20941:SF1">
    <property type="entry name" value="FOLIC ACID SYNTHESIS PROTEIN FOL1"/>
    <property type="match status" value="1"/>
</dbReference>
<dbReference type="PROSITE" id="PS50972">
    <property type="entry name" value="PTERIN_BINDING"/>
    <property type="match status" value="1"/>
</dbReference>
<dbReference type="UniPathway" id="UPA00077">
    <property type="reaction ID" value="UER00156"/>
</dbReference>
<evidence type="ECO:0000256" key="7">
    <source>
        <dbReference type="ARBA" id="ARBA00022679"/>
    </source>
</evidence>
<dbReference type="PANTHER" id="PTHR20941">
    <property type="entry name" value="FOLATE SYNTHESIS PROTEINS"/>
    <property type="match status" value="1"/>
</dbReference>
<name>A0A543Q1E0_ACITH</name>
<feature type="domain" description="Pterin-binding" evidence="13">
    <location>
        <begin position="17"/>
        <end position="271"/>
    </location>
</feature>
<keyword evidence="9 12" id="KW-0460">Magnesium</keyword>
<dbReference type="Pfam" id="PF00809">
    <property type="entry name" value="Pterin_bind"/>
    <property type="match status" value="1"/>
</dbReference>
<evidence type="ECO:0000256" key="6">
    <source>
        <dbReference type="ARBA" id="ARBA00016919"/>
    </source>
</evidence>
<dbReference type="EMBL" id="SZUV01000002">
    <property type="protein sequence ID" value="TQN50133.1"/>
    <property type="molecule type" value="Genomic_DNA"/>
</dbReference>
<dbReference type="GO" id="GO:0046654">
    <property type="term" value="P:tetrahydrofolate biosynthetic process"/>
    <property type="evidence" value="ECO:0007669"/>
    <property type="project" value="UniProtKB-UniPathway"/>
</dbReference>
<dbReference type="GO" id="GO:0005829">
    <property type="term" value="C:cytosol"/>
    <property type="evidence" value="ECO:0007669"/>
    <property type="project" value="TreeGrafter"/>
</dbReference>
<protein>
    <recommendedName>
        <fullName evidence="6 12">Dihydropteroate synthase</fullName>
        <shortName evidence="12">DHPS</shortName>
        <ecNumber evidence="5 12">2.5.1.15</ecNumber>
    </recommendedName>
    <alternativeName>
        <fullName evidence="11 12">Dihydropteroate pyrophosphorylase</fullName>
    </alternativeName>
</protein>
<dbReference type="InterPro" id="IPR011005">
    <property type="entry name" value="Dihydropteroate_synth-like_sf"/>
</dbReference>
<comment type="catalytic activity">
    <reaction evidence="1">
        <text>(7,8-dihydropterin-6-yl)methyl diphosphate + 4-aminobenzoate = 7,8-dihydropteroate + diphosphate</text>
        <dbReference type="Rhea" id="RHEA:19949"/>
        <dbReference type="ChEBI" id="CHEBI:17836"/>
        <dbReference type="ChEBI" id="CHEBI:17839"/>
        <dbReference type="ChEBI" id="CHEBI:33019"/>
        <dbReference type="ChEBI" id="CHEBI:72950"/>
        <dbReference type="EC" id="2.5.1.15"/>
    </reaction>
</comment>
<reference evidence="14 15" key="1">
    <citation type="submission" date="2019-03" db="EMBL/GenBank/DDBJ databases">
        <title>New insights into Acidothiobacillus thiooxidans sulfur metabolism through coupled gene expression, solution geochemistry, microscopy and spectroscopy analyses.</title>
        <authorList>
            <person name="Camacho D."/>
            <person name="Frazao R."/>
            <person name="Fouillen A."/>
            <person name="Nanci A."/>
            <person name="Lang B.F."/>
            <person name="Apte S.C."/>
            <person name="Baron C."/>
            <person name="Warren L.A."/>
        </authorList>
    </citation>
    <scope>NUCLEOTIDE SEQUENCE [LARGE SCALE GENOMIC DNA]</scope>
    <source>
        <strain evidence="14 15">ATCC 19377</strain>
    </source>
</reference>
<dbReference type="InterPro" id="IPR045031">
    <property type="entry name" value="DHP_synth-like"/>
</dbReference>
<sequence length="289" mass="31122">MTVTLNCNGRPLYLGRPCVMGILNVTPDSFSDGGTYIRPELAVMRARQIWESGGDLIDIGAESTRPGAPAVSESEEMDRLLPVVEAVLAAVPLPVSIDTYKAKVMREAWSLGAGLMNDVTALQGDRQSLAMAAELDIPVCLMHMRGTPRNMQTNTRYDDVLGEVTHFFRERMAVCATAGIRREQLLLDPGLGFAKDLQGNCRLLRELDAIQSLGLPIVVGASRKSMIGELSGVALAAQRLAGSIAAALWAVAHGAQVLRVHDVAETVQAIKVWTGIQEQGAEKPLREVP</sequence>
<evidence type="ECO:0000256" key="9">
    <source>
        <dbReference type="ARBA" id="ARBA00022842"/>
    </source>
</evidence>
<evidence type="ECO:0000256" key="11">
    <source>
        <dbReference type="ARBA" id="ARBA00030193"/>
    </source>
</evidence>
<dbReference type="FunFam" id="3.20.20.20:FF:000006">
    <property type="entry name" value="Dihydropteroate synthase"/>
    <property type="match status" value="1"/>
</dbReference>
<dbReference type="GO" id="GO:0046872">
    <property type="term" value="F:metal ion binding"/>
    <property type="evidence" value="ECO:0007669"/>
    <property type="project" value="UniProtKB-KW"/>
</dbReference>
<comment type="pathway">
    <text evidence="3 12">Cofactor biosynthesis; tetrahydrofolate biosynthesis; 7,8-dihydrofolate from 2-amino-4-hydroxy-6-hydroxymethyl-7,8-dihydropteridine diphosphate and 4-aminobenzoate: step 1/2.</text>
</comment>
<gene>
    <name evidence="14" type="primary">folP</name>
    <name evidence="14" type="ORF">DLNHIDIE_02934</name>
</gene>
<accession>A0A543Q1E0</accession>
<evidence type="ECO:0000313" key="14">
    <source>
        <dbReference type="EMBL" id="TQN50133.1"/>
    </source>
</evidence>
<evidence type="ECO:0000256" key="2">
    <source>
        <dbReference type="ARBA" id="ARBA00001946"/>
    </source>
</evidence>
<dbReference type="CDD" id="cd00739">
    <property type="entry name" value="DHPS"/>
    <property type="match status" value="1"/>
</dbReference>
<evidence type="ECO:0000313" key="15">
    <source>
        <dbReference type="Proteomes" id="UP000315403"/>
    </source>
</evidence>
<organism evidence="14 15">
    <name type="scientific">Acidithiobacillus thiooxidans ATCC 19377</name>
    <dbReference type="NCBI Taxonomy" id="637390"/>
    <lineage>
        <taxon>Bacteria</taxon>
        <taxon>Pseudomonadati</taxon>
        <taxon>Pseudomonadota</taxon>
        <taxon>Acidithiobacillia</taxon>
        <taxon>Acidithiobacillales</taxon>
        <taxon>Acidithiobacillaceae</taxon>
        <taxon>Acidithiobacillus</taxon>
    </lineage>
</organism>
<evidence type="ECO:0000256" key="8">
    <source>
        <dbReference type="ARBA" id="ARBA00022723"/>
    </source>
</evidence>
<evidence type="ECO:0000256" key="4">
    <source>
        <dbReference type="ARBA" id="ARBA00009503"/>
    </source>
</evidence>
<dbReference type="AlphaFoldDB" id="A0A543Q1E0"/>
<comment type="function">
    <text evidence="12">Catalyzes the condensation of para-aminobenzoate (pABA) with 6-hydroxymethyl-7,8-dihydropterin diphosphate (DHPt-PP) to form 7,8-dihydropteroate (H2Pte), the immediate precursor of folate derivatives.</text>
</comment>
<dbReference type="InterPro" id="IPR000489">
    <property type="entry name" value="Pterin-binding_dom"/>
</dbReference>
<keyword evidence="8 12" id="KW-0479">Metal-binding</keyword>
<dbReference type="PROSITE" id="PS00792">
    <property type="entry name" value="DHPS_1"/>
    <property type="match status" value="1"/>
</dbReference>
<evidence type="ECO:0000256" key="3">
    <source>
        <dbReference type="ARBA" id="ARBA00004763"/>
    </source>
</evidence>